<dbReference type="OMA" id="GADAQNH"/>
<evidence type="ECO:0000256" key="2">
    <source>
        <dbReference type="ARBA" id="ARBA00009154"/>
    </source>
</evidence>
<dbReference type="OrthoDB" id="1421013at2759"/>
<feature type="compositionally biased region" description="Basic residues" evidence="7">
    <location>
        <begin position="211"/>
        <end position="221"/>
    </location>
</feature>
<dbReference type="PANTHER" id="PTHR15341:SF3">
    <property type="entry name" value="NUCLEAR NUCLEIC ACID-BINDING PROTEIN C1D"/>
    <property type="match status" value="1"/>
</dbReference>
<reference evidence="8 9" key="2">
    <citation type="journal article" date="2014" name="J. Gen. Appl. Microbiol.">
        <title>The early diverging ascomycetous budding yeast Saitoella complicata has three histone deacetylases belonging to the Clr6, Hos2, and Rpd3 lineages.</title>
        <authorList>
            <person name="Nishida H."/>
            <person name="Matsumoto T."/>
            <person name="Kondo S."/>
            <person name="Hamamoto M."/>
            <person name="Yoshikawa H."/>
        </authorList>
    </citation>
    <scope>NUCLEOTIDE SEQUENCE [LARGE SCALE GENOMIC DNA]</scope>
    <source>
        <strain evidence="8 9">NRRL Y-17804</strain>
    </source>
</reference>
<feature type="region of interest" description="Disordered" evidence="7">
    <location>
        <begin position="135"/>
        <end position="221"/>
    </location>
</feature>
<keyword evidence="5 6" id="KW-0539">Nucleus</keyword>
<accession>A0A0E9NKU6</accession>
<dbReference type="GO" id="GO:0000178">
    <property type="term" value="C:exosome (RNase complex)"/>
    <property type="evidence" value="ECO:0007669"/>
    <property type="project" value="TreeGrafter"/>
</dbReference>
<dbReference type="Proteomes" id="UP000033140">
    <property type="component" value="Unassembled WGS sequence"/>
</dbReference>
<dbReference type="InterPro" id="IPR007146">
    <property type="entry name" value="Sas10/Utp3/C1D"/>
</dbReference>
<dbReference type="PANTHER" id="PTHR15341">
    <property type="entry name" value="SUN-COR STEROID HORMONE RECEPTOR CO-REPRESSOR"/>
    <property type="match status" value="1"/>
</dbReference>
<evidence type="ECO:0000256" key="6">
    <source>
        <dbReference type="RuleBase" id="RU368003"/>
    </source>
</evidence>
<evidence type="ECO:0000256" key="5">
    <source>
        <dbReference type="ARBA" id="ARBA00023242"/>
    </source>
</evidence>
<comment type="caution">
    <text evidence="8">The sequence shown here is derived from an EMBL/GenBank/DDBJ whole genome shotgun (WGS) entry which is preliminary data.</text>
</comment>
<sequence>MADTDVTPLLNNLVAQIANLEATLAPLTGHAASSPATALLETTSKLPLLDRGKLYVTLTYAIDSIIFSYLKTRGTATKGHPIVTELQRAKLYIQKLKDAENPPAQRSNPLDKDAANRFIAHGLAGNNRYDAQRAELRDKERASAKQRLQALNEKGKSSDASGTHTKFEERGVVKPKEDEEMKDASTPTSDDGAAKKTKKRKKTAESANGDKKKRGKGAKKA</sequence>
<feature type="compositionally biased region" description="Basic and acidic residues" evidence="7">
    <location>
        <begin position="165"/>
        <end position="183"/>
    </location>
</feature>
<name>A0A0E9NKU6_SAICN</name>
<keyword evidence="3 6" id="KW-0698">rRNA processing</keyword>
<gene>
    <name evidence="8" type="ORF">G7K_4455-t1</name>
</gene>
<reference evidence="8 9" key="1">
    <citation type="journal article" date="2011" name="J. Gen. Appl. Microbiol.">
        <title>Draft genome sequencing of the enigmatic yeast Saitoella complicata.</title>
        <authorList>
            <person name="Nishida H."/>
            <person name="Hamamoto M."/>
            <person name="Sugiyama J."/>
        </authorList>
    </citation>
    <scope>NUCLEOTIDE SEQUENCE [LARGE SCALE GENOMIC DNA]</scope>
    <source>
        <strain evidence="8 9">NRRL Y-17804</strain>
    </source>
</reference>
<evidence type="ECO:0000256" key="3">
    <source>
        <dbReference type="ARBA" id="ARBA00022552"/>
    </source>
</evidence>
<evidence type="ECO:0000313" key="9">
    <source>
        <dbReference type="Proteomes" id="UP000033140"/>
    </source>
</evidence>
<organism evidence="8 9">
    <name type="scientific">Saitoella complicata (strain BCRC 22490 / CBS 7301 / JCM 7358 / NBRC 10748 / NRRL Y-17804)</name>
    <dbReference type="NCBI Taxonomy" id="698492"/>
    <lineage>
        <taxon>Eukaryota</taxon>
        <taxon>Fungi</taxon>
        <taxon>Dikarya</taxon>
        <taxon>Ascomycota</taxon>
        <taxon>Taphrinomycotina</taxon>
        <taxon>Taphrinomycotina incertae sedis</taxon>
        <taxon>Saitoella</taxon>
    </lineage>
</organism>
<protein>
    <recommendedName>
        <fullName evidence="6">Exosome complex protein</fullName>
    </recommendedName>
</protein>
<dbReference type="GO" id="GO:0005730">
    <property type="term" value="C:nucleolus"/>
    <property type="evidence" value="ECO:0007669"/>
    <property type="project" value="TreeGrafter"/>
</dbReference>
<dbReference type="GO" id="GO:0010468">
    <property type="term" value="P:regulation of gene expression"/>
    <property type="evidence" value="ECO:0007669"/>
    <property type="project" value="TreeGrafter"/>
</dbReference>
<evidence type="ECO:0000256" key="1">
    <source>
        <dbReference type="ARBA" id="ARBA00004123"/>
    </source>
</evidence>
<comment type="similarity">
    <text evidence="2 6">Belongs to the C1D family.</text>
</comment>
<evidence type="ECO:0000256" key="4">
    <source>
        <dbReference type="ARBA" id="ARBA00022884"/>
    </source>
</evidence>
<dbReference type="RefSeq" id="XP_019021661.1">
    <property type="nucleotide sequence ID" value="XM_019166434.1"/>
</dbReference>
<reference evidence="8 9" key="3">
    <citation type="journal article" date="2015" name="Genome Announc.">
        <title>Draft Genome Sequence of the Archiascomycetous Yeast Saitoella complicata.</title>
        <authorList>
            <person name="Yamauchi K."/>
            <person name="Kondo S."/>
            <person name="Hamamoto M."/>
            <person name="Takahashi Y."/>
            <person name="Ogura Y."/>
            <person name="Hayashi T."/>
            <person name="Nishida H."/>
        </authorList>
    </citation>
    <scope>NUCLEOTIDE SEQUENCE [LARGE SCALE GENOMIC DNA]</scope>
    <source>
        <strain evidence="8 9">NRRL Y-17804</strain>
    </source>
</reference>
<comment type="subcellular location">
    <subcellularLocation>
        <location evidence="1 6">Nucleus</location>
    </subcellularLocation>
</comment>
<dbReference type="STRING" id="698492.A0A0E9NKU6"/>
<dbReference type="InterPro" id="IPR011082">
    <property type="entry name" value="Exosome-assoc_fac/DNA_repair"/>
</dbReference>
<dbReference type="GO" id="GO:0003723">
    <property type="term" value="F:RNA binding"/>
    <property type="evidence" value="ECO:0007669"/>
    <property type="project" value="UniProtKB-UniRule"/>
</dbReference>
<proteinExistence type="inferred from homology"/>
<keyword evidence="9" id="KW-1185">Reference proteome</keyword>
<evidence type="ECO:0000256" key="7">
    <source>
        <dbReference type="SAM" id="MobiDB-lite"/>
    </source>
</evidence>
<dbReference type="Pfam" id="PF04000">
    <property type="entry name" value="Sas10_Utp3"/>
    <property type="match status" value="1"/>
</dbReference>
<dbReference type="GO" id="GO:0000460">
    <property type="term" value="P:maturation of 5.8S rRNA"/>
    <property type="evidence" value="ECO:0007669"/>
    <property type="project" value="TreeGrafter"/>
</dbReference>
<dbReference type="GO" id="GO:0003677">
    <property type="term" value="F:DNA binding"/>
    <property type="evidence" value="ECO:0007669"/>
    <property type="project" value="TreeGrafter"/>
</dbReference>
<dbReference type="EMBL" id="BACD03000031">
    <property type="protein sequence ID" value="GAO50326.1"/>
    <property type="molecule type" value="Genomic_DNA"/>
</dbReference>
<dbReference type="AlphaFoldDB" id="A0A0E9NKU6"/>
<evidence type="ECO:0000313" key="8">
    <source>
        <dbReference type="EMBL" id="GAO50326.1"/>
    </source>
</evidence>
<keyword evidence="4 6" id="KW-0694">RNA-binding</keyword>
<comment type="function">
    <text evidence="6">Required for exosome-dependent processing of pre-rRNA and small nucleolar RNA (snRNA) precursors. Involved in processing of 35S pre-rRNA at the A0, A1 and A2 sites.</text>
</comment>